<dbReference type="InterPro" id="IPR003591">
    <property type="entry name" value="Leu-rich_rpt_typical-subtyp"/>
</dbReference>
<keyword evidence="4" id="KW-1003">Cell membrane</keyword>
<evidence type="ECO:0000256" key="7">
    <source>
        <dbReference type="ARBA" id="ARBA00022729"/>
    </source>
</evidence>
<accession>A0AAN7FIG5</accession>
<dbReference type="Proteomes" id="UP001324115">
    <property type="component" value="Unassembled WGS sequence"/>
</dbReference>
<evidence type="ECO:0000256" key="5">
    <source>
        <dbReference type="ARBA" id="ARBA00022614"/>
    </source>
</evidence>
<keyword evidence="9 13" id="KW-1133">Transmembrane helix</keyword>
<dbReference type="FunFam" id="3.80.10.10:FF:000213">
    <property type="entry name" value="Tyrosine-sulfated glycopeptide receptor 1"/>
    <property type="match status" value="1"/>
</dbReference>
<evidence type="ECO:0000256" key="2">
    <source>
        <dbReference type="ARBA" id="ARBA00004236"/>
    </source>
</evidence>
<dbReference type="Gene3D" id="3.80.10.10">
    <property type="entry name" value="Ribonuclease Inhibitor"/>
    <property type="match status" value="3"/>
</dbReference>
<dbReference type="PRINTS" id="PR00019">
    <property type="entry name" value="LEURICHRPT"/>
</dbReference>
<feature type="domain" description="Disease resistance R13L4/SHOC-2-like LRR" evidence="14">
    <location>
        <begin position="109"/>
        <end position="292"/>
    </location>
</feature>
<keyword evidence="10 13" id="KW-0472">Membrane</keyword>
<name>A0AAN7FIG5_QUERU</name>
<proteinExistence type="inferred from homology"/>
<feature type="transmembrane region" description="Helical" evidence="13">
    <location>
        <begin position="840"/>
        <end position="863"/>
    </location>
</feature>
<evidence type="ECO:0000256" key="1">
    <source>
        <dbReference type="ARBA" id="ARBA00004167"/>
    </source>
</evidence>
<dbReference type="FunFam" id="3.80.10.10:FF:000095">
    <property type="entry name" value="LRR receptor-like serine/threonine-protein kinase GSO1"/>
    <property type="match status" value="1"/>
</dbReference>
<evidence type="ECO:0000256" key="13">
    <source>
        <dbReference type="SAM" id="Phobius"/>
    </source>
</evidence>
<dbReference type="PANTHER" id="PTHR48062:SF21">
    <property type="entry name" value="RECEPTOR-LIKE PROTEIN 12"/>
    <property type="match status" value="1"/>
</dbReference>
<keyword evidence="11" id="KW-0675">Receptor</keyword>
<evidence type="ECO:0000256" key="6">
    <source>
        <dbReference type="ARBA" id="ARBA00022692"/>
    </source>
</evidence>
<dbReference type="PANTHER" id="PTHR48062">
    <property type="entry name" value="RECEPTOR-LIKE PROTEIN 14"/>
    <property type="match status" value="1"/>
</dbReference>
<reference evidence="15 16" key="1">
    <citation type="journal article" date="2023" name="G3 (Bethesda)">
        <title>A haplotype-resolved chromosome-scale genome for Quercus rubra L. provides insights into the genetics of adaptive traits for red oak species.</title>
        <authorList>
            <person name="Kapoor B."/>
            <person name="Jenkins J."/>
            <person name="Schmutz J."/>
            <person name="Zhebentyayeva T."/>
            <person name="Kuelheim C."/>
            <person name="Coggeshall M."/>
            <person name="Heim C."/>
            <person name="Lasky J.R."/>
            <person name="Leites L."/>
            <person name="Islam-Faridi N."/>
            <person name="Romero-Severson J."/>
            <person name="DeLeo V.L."/>
            <person name="Lucas S.M."/>
            <person name="Lazic D."/>
            <person name="Gailing O."/>
            <person name="Carlson J."/>
            <person name="Staton M."/>
        </authorList>
    </citation>
    <scope>NUCLEOTIDE SEQUENCE [LARGE SCALE GENOMIC DNA]</scope>
    <source>
        <strain evidence="15">Pseudo-F2</strain>
    </source>
</reference>
<dbReference type="Pfam" id="PF13855">
    <property type="entry name" value="LRR_8"/>
    <property type="match status" value="1"/>
</dbReference>
<keyword evidence="6 13" id="KW-0812">Transmembrane</keyword>
<dbReference type="InterPro" id="IPR051502">
    <property type="entry name" value="RLP_Defense_Trigger"/>
</dbReference>
<evidence type="ECO:0000256" key="11">
    <source>
        <dbReference type="ARBA" id="ARBA00023170"/>
    </source>
</evidence>
<keyword evidence="16" id="KW-1185">Reference proteome</keyword>
<gene>
    <name evidence="15" type="ORF">RGQ29_016268</name>
</gene>
<evidence type="ECO:0000256" key="10">
    <source>
        <dbReference type="ARBA" id="ARBA00023136"/>
    </source>
</evidence>
<dbReference type="EMBL" id="JAXUIC010000004">
    <property type="protein sequence ID" value="KAK4591754.1"/>
    <property type="molecule type" value="Genomic_DNA"/>
</dbReference>
<evidence type="ECO:0000256" key="4">
    <source>
        <dbReference type="ARBA" id="ARBA00022475"/>
    </source>
</evidence>
<keyword evidence="7" id="KW-0732">Signal</keyword>
<comment type="similarity">
    <text evidence="3">Belongs to the RLP family.</text>
</comment>
<evidence type="ECO:0000256" key="3">
    <source>
        <dbReference type="ARBA" id="ARBA00009592"/>
    </source>
</evidence>
<dbReference type="InterPro" id="IPR001611">
    <property type="entry name" value="Leu-rich_rpt"/>
</dbReference>
<feature type="transmembrane region" description="Helical" evidence="13">
    <location>
        <begin position="6"/>
        <end position="27"/>
    </location>
</feature>
<keyword evidence="8" id="KW-0677">Repeat</keyword>
<comment type="caution">
    <text evidence="15">The sequence shown here is derived from an EMBL/GenBank/DDBJ whole genome shotgun (WGS) entry which is preliminary data.</text>
</comment>
<dbReference type="InterPro" id="IPR032675">
    <property type="entry name" value="LRR_dom_sf"/>
</dbReference>
<evidence type="ECO:0000256" key="9">
    <source>
        <dbReference type="ARBA" id="ARBA00022989"/>
    </source>
</evidence>
<evidence type="ECO:0000313" key="15">
    <source>
        <dbReference type="EMBL" id="KAK4591754.1"/>
    </source>
</evidence>
<evidence type="ECO:0000313" key="16">
    <source>
        <dbReference type="Proteomes" id="UP001324115"/>
    </source>
</evidence>
<keyword evidence="5" id="KW-0433">Leucine-rich repeat</keyword>
<evidence type="ECO:0000256" key="8">
    <source>
        <dbReference type="ARBA" id="ARBA00022737"/>
    </source>
</evidence>
<keyword evidence="12" id="KW-0325">Glycoprotein</keyword>
<comment type="subcellular location">
    <subcellularLocation>
        <location evidence="2">Cell membrane</location>
    </subcellularLocation>
    <subcellularLocation>
        <location evidence="1">Membrane</location>
        <topology evidence="1">Single-pass membrane protein</topology>
    </subcellularLocation>
</comment>
<dbReference type="Pfam" id="PF00560">
    <property type="entry name" value="LRR_1"/>
    <property type="match status" value="5"/>
</dbReference>
<dbReference type="InterPro" id="IPR055414">
    <property type="entry name" value="LRR_R13L4/SHOC2-like"/>
</dbReference>
<protein>
    <recommendedName>
        <fullName evidence="14">Disease resistance R13L4/SHOC-2-like LRR domain-containing protein</fullName>
    </recommendedName>
</protein>
<dbReference type="Pfam" id="PF23598">
    <property type="entry name" value="LRR_14"/>
    <property type="match status" value="1"/>
</dbReference>
<dbReference type="SMART" id="SM00369">
    <property type="entry name" value="LRR_TYP"/>
    <property type="match status" value="10"/>
</dbReference>
<dbReference type="GO" id="GO:0005886">
    <property type="term" value="C:plasma membrane"/>
    <property type="evidence" value="ECO:0007669"/>
    <property type="project" value="UniProtKB-SubCell"/>
</dbReference>
<dbReference type="FunFam" id="3.80.10.10:FF:000041">
    <property type="entry name" value="LRR receptor-like serine/threonine-protein kinase ERECTA"/>
    <property type="match status" value="1"/>
</dbReference>
<feature type="transmembrane region" description="Helical" evidence="13">
    <location>
        <begin position="869"/>
        <end position="889"/>
    </location>
</feature>
<sequence>MELGRFWWWPVVLVLVYFGMNGCFGCWEQERIALLQYKVSTINYTDKFFFTPWDSTDKESDCCEWERVKCNITTGRVIQLALNLTMSYWSKESGGGWYFNASLFLPFEELQYLDLSENSICGWVPNEGFERFSALRKLEVLHLNNNNFNNSILSSLSGIASLKELYLGSNNLNGSIPIQELGKLNNLEELYLEYSSIDKSFLHKIGVMTSLNILAMSGCGLMGTLPPQGWCELRKLQEIDLSYNNFEGILPSCMANLTSLRVLDLSHNNFNGNIDQSPLSNLSSLEYLSFSNNNFLIPSTLSFLFNLSNLTILLSDNNKLALEPDSHSWIPTFQLKLVGQFPNWLLENNTRLEVFILNNNSFTGPFFVPYDIRPRIFIIDISNNHLRGPIPTNLGLIFPNLDYLKMSNNEFQGSIPSSFGNLVFLRGLDLSRNNFSGTVPIHFIMGCYQLELLTLSNNSFSGPIFPTNFNLTKLQFLHLDNNHFSGMLPTRMGNMSSLTQIVMAKNHFEGPIPIELCKLLFLTFLDLSDNNLSGSIPSCFNSSSIKFFQLNKNFLSGPIPTAFPNNSNLLVLNLRDNHLTGNIPNWIGSLSTLRGQIPIHLCLLQNLNILDLSYNKFSGSIPLCLSNITFDASALRTFSRDSYEEVPISNSLSLSRNIEDPNNFMFMPNGDVNVFEEVEFTTKSRTYSYKGDILEYMFGVDLSCNNLSGEIPPELGRMSSNIRALNLSHNNLSGPIPVTFSNLKEIESLDLSYNNFNGKIPPQLTEMTSLAVFSVAHNNLSGTTPNRKNQFITFDESSYEGNPLLCGPPLRNGCTKLRPTSTMPVDNEGEVDGSFMDKDVFYISFMVAYITVMLGIVAVLYINPYWRKVWFNLIEMCIDTCYCFVVVHYRKLFSSRSG</sequence>
<evidence type="ECO:0000256" key="12">
    <source>
        <dbReference type="ARBA" id="ARBA00023180"/>
    </source>
</evidence>
<organism evidence="15 16">
    <name type="scientific">Quercus rubra</name>
    <name type="common">Northern red oak</name>
    <name type="synonym">Quercus borealis</name>
    <dbReference type="NCBI Taxonomy" id="3512"/>
    <lineage>
        <taxon>Eukaryota</taxon>
        <taxon>Viridiplantae</taxon>
        <taxon>Streptophyta</taxon>
        <taxon>Embryophyta</taxon>
        <taxon>Tracheophyta</taxon>
        <taxon>Spermatophyta</taxon>
        <taxon>Magnoliopsida</taxon>
        <taxon>eudicotyledons</taxon>
        <taxon>Gunneridae</taxon>
        <taxon>Pentapetalae</taxon>
        <taxon>rosids</taxon>
        <taxon>fabids</taxon>
        <taxon>Fagales</taxon>
        <taxon>Fagaceae</taxon>
        <taxon>Quercus</taxon>
    </lineage>
</organism>
<dbReference type="SUPFAM" id="SSF52058">
    <property type="entry name" value="L domain-like"/>
    <property type="match status" value="2"/>
</dbReference>
<evidence type="ECO:0000259" key="14">
    <source>
        <dbReference type="Pfam" id="PF23598"/>
    </source>
</evidence>
<dbReference type="AlphaFoldDB" id="A0AAN7FIG5"/>